<dbReference type="PANTHER" id="PTHR11019">
    <property type="entry name" value="HTH-TYPE TRANSCRIPTIONAL REGULATOR NIMR"/>
    <property type="match status" value="1"/>
</dbReference>
<feature type="domain" description="HTH araC/xylS-type" evidence="5">
    <location>
        <begin position="186"/>
        <end position="285"/>
    </location>
</feature>
<protein>
    <submittedName>
        <fullName evidence="6">AraC family transcriptional regulator</fullName>
    </submittedName>
</protein>
<dbReference type="InterPro" id="IPR018062">
    <property type="entry name" value="HTH_AraC-typ_CS"/>
</dbReference>
<organism evidence="6 7">
    <name type="scientific">Caldimonas caldifontis</name>
    <dbReference type="NCBI Taxonomy" id="1452508"/>
    <lineage>
        <taxon>Bacteria</taxon>
        <taxon>Pseudomonadati</taxon>
        <taxon>Pseudomonadota</taxon>
        <taxon>Betaproteobacteria</taxon>
        <taxon>Burkholderiales</taxon>
        <taxon>Sphaerotilaceae</taxon>
        <taxon>Caldimonas</taxon>
    </lineage>
</organism>
<dbReference type="CDD" id="cd06124">
    <property type="entry name" value="cupin_NimR-like_N"/>
    <property type="match status" value="1"/>
</dbReference>
<dbReference type="GO" id="GO:0043565">
    <property type="term" value="F:sequence-specific DNA binding"/>
    <property type="evidence" value="ECO:0007669"/>
    <property type="project" value="InterPro"/>
</dbReference>
<proteinExistence type="predicted"/>
<accession>A0A2S5SUH6</accession>
<dbReference type="OrthoDB" id="9804543at2"/>
<feature type="region of interest" description="Disordered" evidence="4">
    <location>
        <begin position="1"/>
        <end position="21"/>
    </location>
</feature>
<dbReference type="Pfam" id="PF02311">
    <property type="entry name" value="AraC_binding"/>
    <property type="match status" value="1"/>
</dbReference>
<evidence type="ECO:0000259" key="5">
    <source>
        <dbReference type="PROSITE" id="PS01124"/>
    </source>
</evidence>
<dbReference type="InterPro" id="IPR003313">
    <property type="entry name" value="AraC-bd"/>
</dbReference>
<dbReference type="PANTHER" id="PTHR11019:SF159">
    <property type="entry name" value="TRANSCRIPTIONAL REGULATOR-RELATED"/>
    <property type="match status" value="1"/>
</dbReference>
<dbReference type="RefSeq" id="WP_104302327.1">
    <property type="nucleotide sequence ID" value="NZ_PSNX01000007.1"/>
</dbReference>
<keyword evidence="7" id="KW-1185">Reference proteome</keyword>
<evidence type="ECO:0000256" key="3">
    <source>
        <dbReference type="ARBA" id="ARBA00023163"/>
    </source>
</evidence>
<dbReference type="Pfam" id="PF12833">
    <property type="entry name" value="HTH_18"/>
    <property type="match status" value="1"/>
</dbReference>
<dbReference type="Proteomes" id="UP000238605">
    <property type="component" value="Unassembled WGS sequence"/>
</dbReference>
<keyword evidence="3" id="KW-0804">Transcription</keyword>
<feature type="compositionally biased region" description="Polar residues" evidence="4">
    <location>
        <begin position="1"/>
        <end position="12"/>
    </location>
</feature>
<name>A0A2S5SUH6_9BURK</name>
<sequence length="300" mass="32989">MPNPARSPTTRGLSYVGPLTPHLYEPGPERPVRAKLHHLRADTQVVPHSHPWAQLAISTTGVTRLTVAQGSYIVPPSRALWIPPGVEHAVTVVEDADLRTLYLHQAPGRCGPGVAPEDETRWRDCRVLEVSSLLRALVLDMDTRPDNAAPLSAEELARERLLGALVQDELRRAPAVRLGVDLPHDKRLRHLCEAVLADPTRHDTLEAWARDTGASPRTVARLFREELGTTFTQWRQQVVLAHAVSLAASRRPMGQIASELGYSPSAFSAMVRRAMGCSPRELFAPQAHGAASVPQRPRRA</sequence>
<dbReference type="PROSITE" id="PS01124">
    <property type="entry name" value="HTH_ARAC_FAMILY_2"/>
    <property type="match status" value="1"/>
</dbReference>
<keyword evidence="1" id="KW-0805">Transcription regulation</keyword>
<keyword evidence="2" id="KW-0238">DNA-binding</keyword>
<evidence type="ECO:0000256" key="4">
    <source>
        <dbReference type="SAM" id="MobiDB-lite"/>
    </source>
</evidence>
<evidence type="ECO:0000313" key="6">
    <source>
        <dbReference type="EMBL" id="PPE66383.1"/>
    </source>
</evidence>
<dbReference type="GO" id="GO:0003700">
    <property type="term" value="F:DNA-binding transcription factor activity"/>
    <property type="evidence" value="ECO:0007669"/>
    <property type="project" value="InterPro"/>
</dbReference>
<evidence type="ECO:0000256" key="2">
    <source>
        <dbReference type="ARBA" id="ARBA00023125"/>
    </source>
</evidence>
<reference evidence="6 7" key="1">
    <citation type="submission" date="2018-02" db="EMBL/GenBank/DDBJ databases">
        <title>Reclassifiation of [Polyangium] brachysporum DSM 7029 as Guopingzhaonella breviflexa gen. nov., sp. nov., a member of the family Comamonadaceae.</title>
        <authorList>
            <person name="Tang B."/>
        </authorList>
    </citation>
    <scope>NUCLEOTIDE SEQUENCE [LARGE SCALE GENOMIC DNA]</scope>
    <source>
        <strain evidence="6 7">BCRC 80649</strain>
    </source>
</reference>
<dbReference type="InterPro" id="IPR014710">
    <property type="entry name" value="RmlC-like_jellyroll"/>
</dbReference>
<dbReference type="InterPro" id="IPR018060">
    <property type="entry name" value="HTH_AraC"/>
</dbReference>
<dbReference type="Gene3D" id="2.60.120.10">
    <property type="entry name" value="Jelly Rolls"/>
    <property type="match status" value="1"/>
</dbReference>
<dbReference type="InterPro" id="IPR011051">
    <property type="entry name" value="RmlC_Cupin_sf"/>
</dbReference>
<dbReference type="AlphaFoldDB" id="A0A2S5SUH6"/>
<dbReference type="Gene3D" id="1.10.10.60">
    <property type="entry name" value="Homeodomain-like"/>
    <property type="match status" value="1"/>
</dbReference>
<dbReference type="EMBL" id="PSNX01000007">
    <property type="protein sequence ID" value="PPE66383.1"/>
    <property type="molecule type" value="Genomic_DNA"/>
</dbReference>
<gene>
    <name evidence="6" type="ORF">C1704_08670</name>
</gene>
<dbReference type="SMART" id="SM00342">
    <property type="entry name" value="HTH_ARAC"/>
    <property type="match status" value="1"/>
</dbReference>
<dbReference type="PROSITE" id="PS00041">
    <property type="entry name" value="HTH_ARAC_FAMILY_1"/>
    <property type="match status" value="1"/>
</dbReference>
<dbReference type="SUPFAM" id="SSF51182">
    <property type="entry name" value="RmlC-like cupins"/>
    <property type="match status" value="1"/>
</dbReference>
<evidence type="ECO:0000313" key="7">
    <source>
        <dbReference type="Proteomes" id="UP000238605"/>
    </source>
</evidence>
<comment type="caution">
    <text evidence="6">The sequence shown here is derived from an EMBL/GenBank/DDBJ whole genome shotgun (WGS) entry which is preliminary data.</text>
</comment>
<evidence type="ECO:0000256" key="1">
    <source>
        <dbReference type="ARBA" id="ARBA00023015"/>
    </source>
</evidence>